<proteinExistence type="predicted"/>
<gene>
    <name evidence="2" type="ORF">GCM10010910_03620</name>
</gene>
<accession>A0ABQ2MVX8</accession>
<name>A0ABQ2MVX8_9MICO</name>
<keyword evidence="1" id="KW-0472">Membrane</keyword>
<evidence type="ECO:0000313" key="2">
    <source>
        <dbReference type="EMBL" id="GGO59793.1"/>
    </source>
</evidence>
<evidence type="ECO:0000256" key="1">
    <source>
        <dbReference type="SAM" id="Phobius"/>
    </source>
</evidence>
<evidence type="ECO:0000313" key="3">
    <source>
        <dbReference type="Proteomes" id="UP000638043"/>
    </source>
</evidence>
<reference evidence="3" key="1">
    <citation type="journal article" date="2019" name="Int. J. Syst. Evol. Microbiol.">
        <title>The Global Catalogue of Microorganisms (GCM) 10K type strain sequencing project: providing services to taxonomists for standard genome sequencing and annotation.</title>
        <authorList>
            <consortium name="The Broad Institute Genomics Platform"/>
            <consortium name="The Broad Institute Genome Sequencing Center for Infectious Disease"/>
            <person name="Wu L."/>
            <person name="Ma J."/>
        </authorList>
    </citation>
    <scope>NUCLEOTIDE SEQUENCE [LARGE SCALE GENOMIC DNA]</scope>
    <source>
        <strain evidence="3">CGMCC 4.7181</strain>
    </source>
</reference>
<protein>
    <recommendedName>
        <fullName evidence="4">DUF1648 domain-containing protein</fullName>
    </recommendedName>
</protein>
<comment type="caution">
    <text evidence="2">The sequence shown here is derived from an EMBL/GenBank/DDBJ whole genome shotgun (WGS) entry which is preliminary data.</text>
</comment>
<keyword evidence="3" id="KW-1185">Reference proteome</keyword>
<evidence type="ECO:0008006" key="4">
    <source>
        <dbReference type="Google" id="ProtNLM"/>
    </source>
</evidence>
<keyword evidence="1" id="KW-0812">Transmembrane</keyword>
<sequence>MRAGGRIALYGATLVAVFGVAFYAAGAFVPDGFVSHWEDSSSVPIQGEHPDQR</sequence>
<organism evidence="2 3">
    <name type="scientific">Microbacterium nanhaiense</name>
    <dbReference type="NCBI Taxonomy" id="1301026"/>
    <lineage>
        <taxon>Bacteria</taxon>
        <taxon>Bacillati</taxon>
        <taxon>Actinomycetota</taxon>
        <taxon>Actinomycetes</taxon>
        <taxon>Micrococcales</taxon>
        <taxon>Microbacteriaceae</taxon>
        <taxon>Microbacterium</taxon>
    </lineage>
</organism>
<keyword evidence="1" id="KW-1133">Transmembrane helix</keyword>
<dbReference type="Proteomes" id="UP000638043">
    <property type="component" value="Unassembled WGS sequence"/>
</dbReference>
<dbReference type="EMBL" id="BMMQ01000001">
    <property type="protein sequence ID" value="GGO59793.1"/>
    <property type="molecule type" value="Genomic_DNA"/>
</dbReference>
<feature type="transmembrane region" description="Helical" evidence="1">
    <location>
        <begin position="7"/>
        <end position="29"/>
    </location>
</feature>